<feature type="transmembrane region" description="Helical" evidence="6">
    <location>
        <begin position="45"/>
        <end position="63"/>
    </location>
</feature>
<comment type="caution">
    <text evidence="7">The sequence shown here is derived from an EMBL/GenBank/DDBJ whole genome shotgun (WGS) entry which is preliminary data.</text>
</comment>
<evidence type="ECO:0000256" key="3">
    <source>
        <dbReference type="ARBA" id="ARBA00022692"/>
    </source>
</evidence>
<keyword evidence="8" id="KW-1185">Reference proteome</keyword>
<organism evidence="7 8">
    <name type="scientific">Aliirhizobium smilacinae</name>
    <dbReference type="NCBI Taxonomy" id="1395944"/>
    <lineage>
        <taxon>Bacteria</taxon>
        <taxon>Pseudomonadati</taxon>
        <taxon>Pseudomonadota</taxon>
        <taxon>Alphaproteobacteria</taxon>
        <taxon>Hyphomicrobiales</taxon>
        <taxon>Rhizobiaceae</taxon>
        <taxon>Aliirhizobium</taxon>
    </lineage>
</organism>
<sequence length="212" mass="22480">MELFTAAGFMALVEVIAINLVLSGDNAIVIGLAAAGLPAHMRQKAILFGIIAATVLRLVFAVVTTYLLGIPGLQLLGGLLLGWVCWKMWSELRVAQHDDAHGTADGAASTRAPEKTFFQAAMQIVLADVSMSLDNVLAVAGAAQGHSTVLIIGLIVSIALMGVAANFVAKLLSRFRWIAYLGLIIIVYVALSMIYHGFDEVLPLISNYLFGA</sequence>
<evidence type="ECO:0000256" key="6">
    <source>
        <dbReference type="SAM" id="Phobius"/>
    </source>
</evidence>
<comment type="similarity">
    <text evidence="2">Belongs to the TerC family.</text>
</comment>
<reference evidence="7 8" key="1">
    <citation type="submission" date="2019-06" db="EMBL/GenBank/DDBJ databases">
        <title>The draft genome of Rhizobium smilacinae PTYR-5.</title>
        <authorList>
            <person name="Liu L."/>
            <person name="Li L."/>
            <person name="Zhang X."/>
        </authorList>
    </citation>
    <scope>NUCLEOTIDE SEQUENCE [LARGE SCALE GENOMIC DNA]</scope>
    <source>
        <strain evidence="7 8">PTYR-5</strain>
    </source>
</reference>
<feature type="transmembrane region" description="Helical" evidence="6">
    <location>
        <begin position="6"/>
        <end position="33"/>
    </location>
</feature>
<dbReference type="RefSeq" id="WP_139677970.1">
    <property type="nucleotide sequence ID" value="NZ_VDMN01000004.1"/>
</dbReference>
<gene>
    <name evidence="7" type="ORF">FHP24_18110</name>
</gene>
<evidence type="ECO:0000256" key="1">
    <source>
        <dbReference type="ARBA" id="ARBA00004141"/>
    </source>
</evidence>
<dbReference type="InterPro" id="IPR005496">
    <property type="entry name" value="Integral_membrane_TerC"/>
</dbReference>
<dbReference type="OrthoDB" id="9807970at2"/>
<dbReference type="NCBIfam" id="TIGR03717">
    <property type="entry name" value="R_switched_YjbE"/>
    <property type="match status" value="1"/>
</dbReference>
<evidence type="ECO:0000256" key="2">
    <source>
        <dbReference type="ARBA" id="ARBA00007511"/>
    </source>
</evidence>
<evidence type="ECO:0000313" key="7">
    <source>
        <dbReference type="EMBL" id="TNM62344.1"/>
    </source>
</evidence>
<protein>
    <submittedName>
        <fullName evidence="7">TerC family protein</fullName>
    </submittedName>
</protein>
<dbReference type="AlphaFoldDB" id="A0A5C4XID9"/>
<evidence type="ECO:0000256" key="4">
    <source>
        <dbReference type="ARBA" id="ARBA00022989"/>
    </source>
</evidence>
<keyword evidence="5 6" id="KW-0472">Membrane</keyword>
<dbReference type="PANTHER" id="PTHR30238:SF4">
    <property type="entry name" value="SLL1022 PROTEIN"/>
    <property type="match status" value="1"/>
</dbReference>
<dbReference type="Pfam" id="PF03741">
    <property type="entry name" value="TerC"/>
    <property type="match status" value="1"/>
</dbReference>
<feature type="transmembrane region" description="Helical" evidence="6">
    <location>
        <begin position="177"/>
        <end position="198"/>
    </location>
</feature>
<keyword evidence="4 6" id="KW-1133">Transmembrane helix</keyword>
<feature type="transmembrane region" description="Helical" evidence="6">
    <location>
        <begin position="149"/>
        <end position="168"/>
    </location>
</feature>
<evidence type="ECO:0000313" key="8">
    <source>
        <dbReference type="Proteomes" id="UP000311605"/>
    </source>
</evidence>
<evidence type="ECO:0000256" key="5">
    <source>
        <dbReference type="ARBA" id="ARBA00023136"/>
    </source>
</evidence>
<name>A0A5C4XID9_9HYPH</name>
<accession>A0A5C4XID9</accession>
<proteinExistence type="inferred from homology"/>
<comment type="subcellular location">
    <subcellularLocation>
        <location evidence="1">Membrane</location>
        <topology evidence="1">Multi-pass membrane protein</topology>
    </subcellularLocation>
</comment>
<keyword evidence="3 6" id="KW-0812">Transmembrane</keyword>
<dbReference type="EMBL" id="VDMN01000004">
    <property type="protein sequence ID" value="TNM62344.1"/>
    <property type="molecule type" value="Genomic_DNA"/>
</dbReference>
<dbReference type="Proteomes" id="UP000311605">
    <property type="component" value="Unassembled WGS sequence"/>
</dbReference>
<dbReference type="GO" id="GO:0016020">
    <property type="term" value="C:membrane"/>
    <property type="evidence" value="ECO:0007669"/>
    <property type="project" value="UniProtKB-SubCell"/>
</dbReference>
<dbReference type="PANTHER" id="PTHR30238">
    <property type="entry name" value="MEMBRANE BOUND PREDICTED REDOX MODULATOR"/>
    <property type="match status" value="1"/>
</dbReference>
<dbReference type="InterPro" id="IPR022301">
    <property type="entry name" value="Integral_membrane_YjbE"/>
</dbReference>